<feature type="region of interest" description="Disordered" evidence="1">
    <location>
        <begin position="73"/>
        <end position="94"/>
    </location>
</feature>
<gene>
    <name evidence="2" type="ORF">UFOPK1906_00903</name>
</gene>
<proteinExistence type="predicted"/>
<sequence length="206" mass="20772">MLLMGVPILVNDAVFNRQIVVTFANDVGSYPPGSSVVYGQHRPPDQEKVMKNRFVIASIAALCVGGLAVAGCSSSKKESSSTTTAAPTTTAAKATSSTVGNVLPPIIITPQMADANTGGTVKVPPIKVGDTVVFNMGTIQKGVTISIAPNTNPSVFEVTSKGSNDGTVSMNAGGKAIAAGTTQVSLGAGGAGVENFLGTYTLVITK</sequence>
<dbReference type="EMBL" id="CAEZVC010000048">
    <property type="protein sequence ID" value="CAB4622595.1"/>
    <property type="molecule type" value="Genomic_DNA"/>
</dbReference>
<dbReference type="AlphaFoldDB" id="A0A6J6IE99"/>
<name>A0A6J6IE99_9ZZZZ</name>
<protein>
    <submittedName>
        <fullName evidence="2">Unannotated protein</fullName>
    </submittedName>
</protein>
<accession>A0A6J6IE99</accession>
<evidence type="ECO:0000313" key="2">
    <source>
        <dbReference type="EMBL" id="CAB4622595.1"/>
    </source>
</evidence>
<organism evidence="2">
    <name type="scientific">freshwater metagenome</name>
    <dbReference type="NCBI Taxonomy" id="449393"/>
    <lineage>
        <taxon>unclassified sequences</taxon>
        <taxon>metagenomes</taxon>
        <taxon>ecological metagenomes</taxon>
    </lineage>
</organism>
<reference evidence="2" key="1">
    <citation type="submission" date="2020-05" db="EMBL/GenBank/DDBJ databases">
        <authorList>
            <person name="Chiriac C."/>
            <person name="Salcher M."/>
            <person name="Ghai R."/>
            <person name="Kavagutti S V."/>
        </authorList>
    </citation>
    <scope>NUCLEOTIDE SEQUENCE</scope>
</reference>
<evidence type="ECO:0000256" key="1">
    <source>
        <dbReference type="SAM" id="MobiDB-lite"/>
    </source>
</evidence>